<dbReference type="SMART" id="SM00354">
    <property type="entry name" value="HTH_LACI"/>
    <property type="match status" value="1"/>
</dbReference>
<evidence type="ECO:0000256" key="2">
    <source>
        <dbReference type="ARBA" id="ARBA00023015"/>
    </source>
</evidence>
<evidence type="ECO:0000256" key="4">
    <source>
        <dbReference type="ARBA" id="ARBA00023163"/>
    </source>
</evidence>
<dbReference type="PROSITE" id="PS00356">
    <property type="entry name" value="HTH_LACI_1"/>
    <property type="match status" value="1"/>
</dbReference>
<dbReference type="EMBL" id="LEPB01000001">
    <property type="protein sequence ID" value="RCA12230.1"/>
    <property type="molecule type" value="Genomic_DNA"/>
</dbReference>
<dbReference type="Pfam" id="PF00356">
    <property type="entry name" value="LacI"/>
    <property type="match status" value="1"/>
</dbReference>
<dbReference type="PRINTS" id="PR00036">
    <property type="entry name" value="HTHLACI"/>
</dbReference>
<dbReference type="GO" id="GO:0000976">
    <property type="term" value="F:transcription cis-regulatory region binding"/>
    <property type="evidence" value="ECO:0007669"/>
    <property type="project" value="TreeGrafter"/>
</dbReference>
<protein>
    <submittedName>
        <fullName evidence="7">LacI family transcriptional regulator</fullName>
    </submittedName>
</protein>
<dbReference type="CDD" id="cd06267">
    <property type="entry name" value="PBP1_LacI_sugar_binding-like"/>
    <property type="match status" value="1"/>
</dbReference>
<keyword evidence="4" id="KW-0804">Transcription</keyword>
<dbReference type="PANTHER" id="PTHR30146">
    <property type="entry name" value="LACI-RELATED TRANSCRIPTIONAL REPRESSOR"/>
    <property type="match status" value="1"/>
</dbReference>
<name>A0A2A7SJX4_9ENTE</name>
<gene>
    <name evidence="6" type="ORF">CRM96_01795</name>
    <name evidence="7" type="ORF">EA71_00434</name>
</gene>
<evidence type="ECO:0000256" key="3">
    <source>
        <dbReference type="ARBA" id="ARBA00023125"/>
    </source>
</evidence>
<evidence type="ECO:0000313" key="6">
    <source>
        <dbReference type="EMBL" id="PEH43826.1"/>
    </source>
</evidence>
<dbReference type="EMBL" id="PDEB01000004">
    <property type="protein sequence ID" value="PEH43826.1"/>
    <property type="molecule type" value="Genomic_DNA"/>
</dbReference>
<dbReference type="PROSITE" id="PS50932">
    <property type="entry name" value="HTH_LACI_2"/>
    <property type="match status" value="1"/>
</dbReference>
<accession>A0A2A7SJX4</accession>
<dbReference type="Proteomes" id="UP000252797">
    <property type="component" value="Unassembled WGS sequence"/>
</dbReference>
<dbReference type="SUPFAM" id="SSF53822">
    <property type="entry name" value="Periplasmic binding protein-like I"/>
    <property type="match status" value="1"/>
</dbReference>
<dbReference type="InterPro" id="IPR000843">
    <property type="entry name" value="HTH_LacI"/>
</dbReference>
<keyword evidence="3" id="KW-0238">DNA-binding</keyword>
<evidence type="ECO:0000313" key="7">
    <source>
        <dbReference type="EMBL" id="RCA12230.1"/>
    </source>
</evidence>
<comment type="caution">
    <text evidence="7">The sequence shown here is derived from an EMBL/GenBank/DDBJ whole genome shotgun (WGS) entry which is preliminary data.</text>
</comment>
<dbReference type="Gene3D" id="1.10.260.40">
    <property type="entry name" value="lambda repressor-like DNA-binding domains"/>
    <property type="match status" value="1"/>
</dbReference>
<dbReference type="SUPFAM" id="SSF47413">
    <property type="entry name" value="lambda repressor-like DNA-binding domains"/>
    <property type="match status" value="1"/>
</dbReference>
<keyword evidence="1" id="KW-0678">Repressor</keyword>
<dbReference type="Pfam" id="PF13377">
    <property type="entry name" value="Peripla_BP_3"/>
    <property type="match status" value="1"/>
</dbReference>
<evidence type="ECO:0000313" key="8">
    <source>
        <dbReference type="Proteomes" id="UP000220669"/>
    </source>
</evidence>
<reference evidence="6 8" key="2">
    <citation type="submission" date="2017-09" db="EMBL/GenBank/DDBJ databases">
        <title>FDA dAtabase for Regulatory Grade micrObial Sequences (FDA-ARGOS): Supporting development and validation of Infectious Disease Dx tests.</title>
        <authorList>
            <person name="Minogue T."/>
            <person name="Wolcott M."/>
            <person name="Wasieloski L."/>
            <person name="Aguilar W."/>
            <person name="Moore D."/>
            <person name="Tallon L.J."/>
            <person name="Sadzewicz L."/>
            <person name="Ott S."/>
            <person name="Zhao X."/>
            <person name="Nagaraj S."/>
            <person name="Vavikolanu K."/>
            <person name="Aluvathingal J."/>
            <person name="Nadendla S."/>
            <person name="Sichtig H."/>
        </authorList>
    </citation>
    <scope>NUCLEOTIDE SEQUENCE [LARGE SCALE GENOMIC DNA]</scope>
    <source>
        <strain evidence="6 8">FDAARGOS_396</strain>
    </source>
</reference>
<dbReference type="CDD" id="cd01392">
    <property type="entry name" value="HTH_LacI"/>
    <property type="match status" value="1"/>
</dbReference>
<dbReference type="InterPro" id="IPR046335">
    <property type="entry name" value="LacI/GalR-like_sensor"/>
</dbReference>
<dbReference type="InterPro" id="IPR028082">
    <property type="entry name" value="Peripla_BP_I"/>
</dbReference>
<evidence type="ECO:0000259" key="5">
    <source>
        <dbReference type="PROSITE" id="PS50932"/>
    </source>
</evidence>
<dbReference type="AlphaFoldDB" id="A0A2A7SJX4"/>
<feature type="domain" description="HTH lacI-type" evidence="5">
    <location>
        <begin position="17"/>
        <end position="71"/>
    </location>
</feature>
<dbReference type="Gene3D" id="3.40.50.2300">
    <property type="match status" value="2"/>
</dbReference>
<dbReference type="PANTHER" id="PTHR30146:SF148">
    <property type="entry name" value="HTH-TYPE TRANSCRIPTIONAL REPRESSOR PURR-RELATED"/>
    <property type="match status" value="1"/>
</dbReference>
<proteinExistence type="predicted"/>
<dbReference type="InterPro" id="IPR010982">
    <property type="entry name" value="Lambda_DNA-bd_dom_sf"/>
</dbReference>
<evidence type="ECO:0000256" key="1">
    <source>
        <dbReference type="ARBA" id="ARBA00022491"/>
    </source>
</evidence>
<dbReference type="GO" id="GO:0003700">
    <property type="term" value="F:DNA-binding transcription factor activity"/>
    <property type="evidence" value="ECO:0007669"/>
    <property type="project" value="TreeGrafter"/>
</dbReference>
<keyword evidence="2" id="KW-0805">Transcription regulation</keyword>
<dbReference type="Proteomes" id="UP000220669">
    <property type="component" value="Unassembled WGS sequence"/>
</dbReference>
<sequence length="353" mass="39094">MMNALTKVDNESNDSMVTIKDIAKTAGVSHTTVSRALNDSRLIKEETKEKIRAIAAELNYVPNFSAKGLVNQKKYLIGLFFSSLQKGTSSSFLAEAISGVRQALDKNYSLSVESIDTLVLSEINLQRYDGVIILSQSDEDQPLIDYLKNKNFPFIVINRHVKDPEILNVVADDSAGVSQAVDYAIRLGHKRIAYIGGSENFHSTNERKKGVLHSLKKANLPIDESLFLNGDYSLESGWQNMNRLLALPERPTLVFCGNDDTAIGALRAINVANLQVPKSISLIGFDDSPVVSYLTPPLTSVHKPVKEMCEQGTKILQNRINNQIIEDKKIQLATTLMIRESVKVYDENLANGK</sequence>
<evidence type="ECO:0000313" key="9">
    <source>
        <dbReference type="Proteomes" id="UP000252797"/>
    </source>
</evidence>
<reference evidence="7 9" key="1">
    <citation type="submission" date="2015-06" db="EMBL/GenBank/DDBJ databases">
        <title>The Genome Sequence of Enterococcus durans 4EA1.</title>
        <authorList>
            <consortium name="The Broad Institute Genomics Platform"/>
            <consortium name="The Broad Institute Genome Sequencing Center for Infectious Disease"/>
            <person name="Earl A.M."/>
            <person name="Van Tyne D."/>
            <person name="Lebreton F."/>
            <person name="Saavedra J.T."/>
            <person name="Gilmore M.S."/>
            <person name="Manson Mcguire A."/>
            <person name="Clock S."/>
            <person name="Crupain M."/>
            <person name="Rangan U."/>
            <person name="Young S."/>
            <person name="Abouelleil A."/>
            <person name="Cao P."/>
            <person name="Chapman S.B."/>
            <person name="Griggs A."/>
            <person name="Priest M."/>
            <person name="Shea T."/>
            <person name="Wortman J."/>
            <person name="Nusbaum C."/>
            <person name="Birren B."/>
        </authorList>
    </citation>
    <scope>NUCLEOTIDE SEQUENCE [LARGE SCALE GENOMIC DNA]</scope>
    <source>
        <strain evidence="7 9">4EA1</strain>
    </source>
</reference>
<organism evidence="7 9">
    <name type="scientific">Enterococcus durans</name>
    <dbReference type="NCBI Taxonomy" id="53345"/>
    <lineage>
        <taxon>Bacteria</taxon>
        <taxon>Bacillati</taxon>
        <taxon>Bacillota</taxon>
        <taxon>Bacilli</taxon>
        <taxon>Lactobacillales</taxon>
        <taxon>Enterococcaceae</taxon>
        <taxon>Enterococcus</taxon>
    </lineage>
</organism>